<reference evidence="3" key="1">
    <citation type="submission" date="2017-02" db="EMBL/GenBank/DDBJ databases">
        <authorList>
            <person name="Dridi B."/>
        </authorList>
    </citation>
    <scope>NUCLEOTIDE SEQUENCE [LARGE SCALE GENOMIC DNA]</scope>
    <source>
        <strain evidence="3">EB411</strain>
    </source>
</reference>
<dbReference type="AlphaFoldDB" id="A0A1R4IWC6"/>
<keyword evidence="1" id="KW-1133">Transmembrane helix</keyword>
<gene>
    <name evidence="2" type="ORF">FM119_04050</name>
</gene>
<dbReference type="Pfam" id="PF23809">
    <property type="entry name" value="Phage_holin_9"/>
    <property type="match status" value="1"/>
</dbReference>
<accession>A0A1R4IWC6</accession>
<protein>
    <submittedName>
        <fullName evidence="2">Uncharacterized protein</fullName>
    </submittedName>
</protein>
<evidence type="ECO:0000313" key="3">
    <source>
        <dbReference type="Proteomes" id="UP000196778"/>
    </source>
</evidence>
<feature type="transmembrane region" description="Helical" evidence="1">
    <location>
        <begin position="16"/>
        <end position="34"/>
    </location>
</feature>
<proteinExistence type="predicted"/>
<dbReference type="Proteomes" id="UP000196778">
    <property type="component" value="Unassembled WGS sequence"/>
</dbReference>
<keyword evidence="1" id="KW-0812">Transmembrane</keyword>
<evidence type="ECO:0000256" key="1">
    <source>
        <dbReference type="SAM" id="Phobius"/>
    </source>
</evidence>
<keyword evidence="1" id="KW-0472">Membrane</keyword>
<evidence type="ECO:0000313" key="2">
    <source>
        <dbReference type="EMBL" id="SJN24160.1"/>
    </source>
</evidence>
<organism evidence="2 3">
    <name type="scientific">Mycetocola reblochoni REB411</name>
    <dbReference type="NCBI Taxonomy" id="1255698"/>
    <lineage>
        <taxon>Bacteria</taxon>
        <taxon>Bacillati</taxon>
        <taxon>Actinomycetota</taxon>
        <taxon>Actinomycetes</taxon>
        <taxon>Micrococcales</taxon>
        <taxon>Microbacteriaceae</taxon>
        <taxon>Mycetocola</taxon>
    </lineage>
</organism>
<dbReference type="EMBL" id="FUKR01000022">
    <property type="protein sequence ID" value="SJN24160.1"/>
    <property type="molecule type" value="Genomic_DNA"/>
</dbReference>
<sequence>MRELFAHLTAEATRAWLYRILAAVGVLLVGYGIITTEQAGLWAGLALAAFGLPAANTPTKQGRHATE</sequence>
<dbReference type="RefSeq" id="WP_087136392.1">
    <property type="nucleotide sequence ID" value="NZ_FUKR01000022.1"/>
</dbReference>
<keyword evidence="3" id="KW-1185">Reference proteome</keyword>
<name>A0A1R4IWC6_9MICO</name>
<dbReference type="InterPro" id="IPR056390">
    <property type="entry name" value="Holin_phage"/>
</dbReference>